<dbReference type="InterPro" id="IPR016130">
    <property type="entry name" value="Tyr_Pase_AS"/>
</dbReference>
<dbReference type="Pfam" id="PF13350">
    <property type="entry name" value="Y_phosphatase3"/>
    <property type="match status" value="1"/>
</dbReference>
<reference evidence="2" key="1">
    <citation type="submission" date="2020-11" db="EMBL/GenBank/DDBJ databases">
        <title>Nocardioides sp. CBS4Y-1, whole genome shotgun sequence.</title>
        <authorList>
            <person name="Tuo L."/>
        </authorList>
    </citation>
    <scope>NUCLEOTIDE SEQUENCE</scope>
    <source>
        <strain evidence="2">CBS4Y-1</strain>
    </source>
</reference>
<dbReference type="PANTHER" id="PTHR31126">
    <property type="entry name" value="TYROSINE-PROTEIN PHOSPHATASE"/>
    <property type="match status" value="1"/>
</dbReference>
<dbReference type="Proteomes" id="UP000656804">
    <property type="component" value="Unassembled WGS sequence"/>
</dbReference>
<dbReference type="PANTHER" id="PTHR31126:SF1">
    <property type="entry name" value="TYROSINE SPECIFIC PROTEIN PHOSPHATASES DOMAIN-CONTAINING PROTEIN"/>
    <property type="match status" value="1"/>
</dbReference>
<evidence type="ECO:0000256" key="1">
    <source>
        <dbReference type="ARBA" id="ARBA00009580"/>
    </source>
</evidence>
<evidence type="ECO:0000313" key="3">
    <source>
        <dbReference type="Proteomes" id="UP000656804"/>
    </source>
</evidence>
<comment type="similarity">
    <text evidence="1">Belongs to the protein-tyrosine phosphatase family.</text>
</comment>
<proteinExistence type="inferred from homology"/>
<dbReference type="EMBL" id="JADIVZ010000002">
    <property type="protein sequence ID" value="MBF4161142.1"/>
    <property type="molecule type" value="Genomic_DNA"/>
</dbReference>
<protein>
    <submittedName>
        <fullName evidence="2">Tyrosine-protein phosphatase</fullName>
    </submittedName>
</protein>
<dbReference type="Gene3D" id="3.90.190.10">
    <property type="entry name" value="Protein tyrosine phosphatase superfamily"/>
    <property type="match status" value="1"/>
</dbReference>
<dbReference type="PROSITE" id="PS00383">
    <property type="entry name" value="TYR_PHOSPHATASE_1"/>
    <property type="match status" value="1"/>
</dbReference>
<dbReference type="SUPFAM" id="SSF52799">
    <property type="entry name" value="(Phosphotyrosine protein) phosphatases II"/>
    <property type="match status" value="1"/>
</dbReference>
<comment type="caution">
    <text evidence="2">The sequence shown here is derived from an EMBL/GenBank/DDBJ whole genome shotgun (WGS) entry which is preliminary data.</text>
</comment>
<organism evidence="2 3">
    <name type="scientific">Nocardioides acrostichi</name>
    <dbReference type="NCBI Taxonomy" id="2784339"/>
    <lineage>
        <taxon>Bacteria</taxon>
        <taxon>Bacillati</taxon>
        <taxon>Actinomycetota</taxon>
        <taxon>Actinomycetes</taxon>
        <taxon>Propionibacteriales</taxon>
        <taxon>Nocardioidaceae</taxon>
        <taxon>Nocardioides</taxon>
    </lineage>
</organism>
<dbReference type="InterPro" id="IPR026893">
    <property type="entry name" value="Tyr/Ser_Pase_IphP-type"/>
</dbReference>
<gene>
    <name evidence="2" type="ORF">ISG29_05520</name>
</gene>
<accession>A0A930UWV2</accession>
<dbReference type="GO" id="GO:0004721">
    <property type="term" value="F:phosphoprotein phosphatase activity"/>
    <property type="evidence" value="ECO:0007669"/>
    <property type="project" value="InterPro"/>
</dbReference>
<evidence type="ECO:0000313" key="2">
    <source>
        <dbReference type="EMBL" id="MBF4161142.1"/>
    </source>
</evidence>
<name>A0A930UWV2_9ACTN</name>
<sequence>MTTPDADQVDEGSELVRLASADNFRDVAGDGYLTGAGVALRTGVLFRSNELQLSDADAHRIASLGVVDVFDLRGADEIEAHPDIDVPGATWHHVEVAGIPMLRVAELASREEAEQVMRAVYRAFVEAPGARAAYGELLRRIADADGAQLFHCTAGKDRTGWASVLLLRLAGVPEQTVREDYLETNAHAGTREKYVAMIREHLGEEKVPVYEAVMLADLDYVAAADAAVVEMFGDLDTYVREGLGVDDATRARVVARLLP</sequence>
<dbReference type="RefSeq" id="WP_194502399.1">
    <property type="nucleotide sequence ID" value="NZ_JADIVZ010000002.1"/>
</dbReference>
<keyword evidence="3" id="KW-1185">Reference proteome</keyword>
<dbReference type="AlphaFoldDB" id="A0A930UWV2"/>
<dbReference type="InterPro" id="IPR029021">
    <property type="entry name" value="Prot-tyrosine_phosphatase-like"/>
</dbReference>